<dbReference type="AlphaFoldDB" id="A0A9Q8PB50"/>
<dbReference type="GO" id="GO:0005666">
    <property type="term" value="C:RNA polymerase III complex"/>
    <property type="evidence" value="ECO:0007669"/>
    <property type="project" value="UniProtKB-ARBA"/>
</dbReference>
<dbReference type="PANTHER" id="PTHR23431">
    <property type="entry name" value="DNA-DIRECTED RNA POLYMERASES I, II, AND III SUBUNIT RPABC5 FAMILY MEMBER"/>
    <property type="match status" value="1"/>
</dbReference>
<keyword evidence="6" id="KW-0804">Transcription</keyword>
<protein>
    <recommendedName>
        <fullName evidence="2">DNA-directed RNA polymerases I, II, and III subunit RPABC5</fullName>
    </recommendedName>
</protein>
<dbReference type="GO" id="GO:0042797">
    <property type="term" value="P:tRNA transcription by RNA polymerase III"/>
    <property type="evidence" value="ECO:0007669"/>
    <property type="project" value="TreeGrafter"/>
</dbReference>
<dbReference type="GeneID" id="71987079"/>
<keyword evidence="9" id="KW-1185">Reference proteome</keyword>
<name>A0A9Q8PB50_PASFU</name>
<dbReference type="GO" id="GO:0003899">
    <property type="term" value="F:DNA-directed RNA polymerase activity"/>
    <property type="evidence" value="ECO:0007669"/>
    <property type="project" value="InterPro"/>
</dbReference>
<accession>A0A9Q8PB50</accession>
<comment type="subcellular location">
    <subcellularLocation>
        <location evidence="1">Nucleus</location>
    </subcellularLocation>
</comment>
<evidence type="ECO:0000256" key="4">
    <source>
        <dbReference type="ARBA" id="ARBA00022723"/>
    </source>
</evidence>
<comment type="similarity">
    <text evidence="7">Belongs to the archaeal Rpo10/eukaryotic RPB10 RNA polymerase subunit family.</text>
</comment>
<reference evidence="8" key="1">
    <citation type="submission" date="2021-12" db="EMBL/GenBank/DDBJ databases">
        <authorList>
            <person name="Zaccaron A."/>
            <person name="Stergiopoulos I."/>
        </authorList>
    </citation>
    <scope>NUCLEOTIDE SEQUENCE</scope>
    <source>
        <strain evidence="8">Race5_Kim</strain>
    </source>
</reference>
<keyword evidence="4" id="KW-0479">Metal-binding</keyword>
<dbReference type="SUPFAM" id="SSF46924">
    <property type="entry name" value="RNA polymerase subunit RPB10"/>
    <property type="match status" value="1"/>
</dbReference>
<reference evidence="8" key="2">
    <citation type="journal article" date="2022" name="Microb. Genom.">
        <title>A chromosome-scale genome assembly of the tomato pathogen Cladosporium fulvum reveals a compartmentalized genome architecture and the presence of a dispensable chromosome.</title>
        <authorList>
            <person name="Zaccaron A.Z."/>
            <person name="Chen L.H."/>
            <person name="Samaras A."/>
            <person name="Stergiopoulos I."/>
        </authorList>
    </citation>
    <scope>NUCLEOTIDE SEQUENCE</scope>
    <source>
        <strain evidence="8">Race5_Kim</strain>
    </source>
</reference>
<organism evidence="8 9">
    <name type="scientific">Passalora fulva</name>
    <name type="common">Tomato leaf mold</name>
    <name type="synonym">Cladosporium fulvum</name>
    <dbReference type="NCBI Taxonomy" id="5499"/>
    <lineage>
        <taxon>Eukaryota</taxon>
        <taxon>Fungi</taxon>
        <taxon>Dikarya</taxon>
        <taxon>Ascomycota</taxon>
        <taxon>Pezizomycotina</taxon>
        <taxon>Dothideomycetes</taxon>
        <taxon>Dothideomycetidae</taxon>
        <taxon>Mycosphaerellales</taxon>
        <taxon>Mycosphaerellaceae</taxon>
        <taxon>Fulvia</taxon>
    </lineage>
</organism>
<dbReference type="GO" id="GO:0008270">
    <property type="term" value="F:zinc ion binding"/>
    <property type="evidence" value="ECO:0007669"/>
    <property type="project" value="InterPro"/>
</dbReference>
<dbReference type="GO" id="GO:0005665">
    <property type="term" value="C:RNA polymerase II, core complex"/>
    <property type="evidence" value="ECO:0007669"/>
    <property type="project" value="TreeGrafter"/>
</dbReference>
<dbReference type="Pfam" id="PF01194">
    <property type="entry name" value="RNA_pol_N"/>
    <property type="match status" value="1"/>
</dbReference>
<dbReference type="GO" id="GO:0005736">
    <property type="term" value="C:RNA polymerase I complex"/>
    <property type="evidence" value="ECO:0007669"/>
    <property type="project" value="TreeGrafter"/>
</dbReference>
<dbReference type="OrthoDB" id="10258858at2759"/>
<dbReference type="InterPro" id="IPR000268">
    <property type="entry name" value="RPABC5/Rpb10"/>
</dbReference>
<evidence type="ECO:0000313" key="9">
    <source>
        <dbReference type="Proteomes" id="UP000756132"/>
    </source>
</evidence>
<proteinExistence type="inferred from homology"/>
<dbReference type="OMA" id="YKTADAH"/>
<gene>
    <name evidence="8" type="ORF">CLAFUR5_07201</name>
</gene>
<evidence type="ECO:0000256" key="6">
    <source>
        <dbReference type="ARBA" id="ARBA00023163"/>
    </source>
</evidence>
<dbReference type="GO" id="GO:0006360">
    <property type="term" value="P:transcription by RNA polymerase I"/>
    <property type="evidence" value="ECO:0007669"/>
    <property type="project" value="TreeGrafter"/>
</dbReference>
<dbReference type="GO" id="GO:0006366">
    <property type="term" value="P:transcription by RNA polymerase II"/>
    <property type="evidence" value="ECO:0007669"/>
    <property type="project" value="TreeGrafter"/>
</dbReference>
<keyword evidence="5" id="KW-0862">Zinc</keyword>
<sequence length="102" mass="11565">MIIPIRCFTCGKPIAHLFETYVNLISTEVPDPEASAITGEPETKMMDDGDAMDIIGLTRYCCRRMMLTHVDLVQKFLGYKTADAHKIMEDIKKEMSTQGTKY</sequence>
<evidence type="ECO:0000256" key="5">
    <source>
        <dbReference type="ARBA" id="ARBA00022833"/>
    </source>
</evidence>
<dbReference type="RefSeq" id="XP_047763579.1">
    <property type="nucleotide sequence ID" value="XM_047906349.1"/>
</dbReference>
<evidence type="ECO:0000256" key="7">
    <source>
        <dbReference type="ARBA" id="ARBA00025720"/>
    </source>
</evidence>
<dbReference type="PROSITE" id="PS01112">
    <property type="entry name" value="RNA_POL_N_8KD"/>
    <property type="match status" value="1"/>
</dbReference>
<evidence type="ECO:0000256" key="1">
    <source>
        <dbReference type="ARBA" id="ARBA00004123"/>
    </source>
</evidence>
<evidence type="ECO:0000256" key="2">
    <source>
        <dbReference type="ARBA" id="ARBA00020813"/>
    </source>
</evidence>
<dbReference type="KEGG" id="ffu:CLAFUR5_07201"/>
<dbReference type="InterPro" id="IPR020789">
    <property type="entry name" value="RNA_pol_suN_Zn-BS"/>
</dbReference>
<dbReference type="PIRSF" id="PIRSF005653">
    <property type="entry name" value="RNA_pol_N/8_sub"/>
    <property type="match status" value="1"/>
</dbReference>
<evidence type="ECO:0000313" key="8">
    <source>
        <dbReference type="EMBL" id="UJO19213.1"/>
    </source>
</evidence>
<dbReference type="InterPro" id="IPR023580">
    <property type="entry name" value="RNA_pol_su_RPB10"/>
</dbReference>
<evidence type="ECO:0000256" key="3">
    <source>
        <dbReference type="ARBA" id="ARBA00022478"/>
    </source>
</evidence>
<dbReference type="Proteomes" id="UP000756132">
    <property type="component" value="Chromosome 6"/>
</dbReference>
<dbReference type="PANTHER" id="PTHR23431:SF3">
    <property type="entry name" value="DNA-DIRECTED RNA POLYMERASES I, II, AND III SUBUNIT RPABC5"/>
    <property type="match status" value="1"/>
</dbReference>
<dbReference type="GO" id="GO:0003677">
    <property type="term" value="F:DNA binding"/>
    <property type="evidence" value="ECO:0007669"/>
    <property type="project" value="InterPro"/>
</dbReference>
<dbReference type="EMBL" id="CP090168">
    <property type="protein sequence ID" value="UJO19213.1"/>
    <property type="molecule type" value="Genomic_DNA"/>
</dbReference>
<dbReference type="Gene3D" id="1.10.10.60">
    <property type="entry name" value="Homeodomain-like"/>
    <property type="match status" value="1"/>
</dbReference>
<keyword evidence="3 8" id="KW-0240">DNA-directed RNA polymerase</keyword>
<dbReference type="FunFam" id="1.10.10.60:FF:000024">
    <property type="entry name" value="DNA-directed RNA polymerases I, II, and III subunit"/>
    <property type="match status" value="1"/>
</dbReference>